<dbReference type="InterPro" id="IPR016181">
    <property type="entry name" value="Acyl_CoA_acyltransferase"/>
</dbReference>
<reference evidence="2 3" key="1">
    <citation type="submission" date="2024-06" db="EMBL/GenBank/DDBJ databases">
        <title>Lysinibacillus zambalefons sp. nov., a Novel Firmicute Isolated from the Poon Bato Zambales Hyperalkaline Spring.</title>
        <authorList>
            <person name="Aja J.A."/>
            <person name="Lazaro J.E.H."/>
            <person name="Llorin L.D."/>
            <person name="Lim K.R."/>
            <person name="Teodosio J."/>
            <person name="Dalisay D.S."/>
        </authorList>
    </citation>
    <scope>NUCLEOTIDE SEQUENCE [LARGE SCALE GENOMIC DNA]</scope>
    <source>
        <strain evidence="2 3">M3</strain>
    </source>
</reference>
<dbReference type="InterPro" id="IPR000182">
    <property type="entry name" value="GNAT_dom"/>
</dbReference>
<evidence type="ECO:0000313" key="2">
    <source>
        <dbReference type="EMBL" id="MEQ6354496.1"/>
    </source>
</evidence>
<dbReference type="PROSITE" id="PS51186">
    <property type="entry name" value="GNAT"/>
    <property type="match status" value="1"/>
</dbReference>
<organism evidence="2 3">
    <name type="scientific">Lysinibacillus zambalensis</name>
    <dbReference type="NCBI Taxonomy" id="3160866"/>
    <lineage>
        <taxon>Bacteria</taxon>
        <taxon>Bacillati</taxon>
        <taxon>Bacillota</taxon>
        <taxon>Bacilli</taxon>
        <taxon>Bacillales</taxon>
        <taxon>Bacillaceae</taxon>
        <taxon>Lysinibacillus</taxon>
    </lineage>
</organism>
<feature type="domain" description="N-acetyltransferase" evidence="1">
    <location>
        <begin position="8"/>
        <end position="157"/>
    </location>
</feature>
<gene>
    <name evidence="2" type="ORF">ABNX05_07715</name>
</gene>
<dbReference type="Pfam" id="PF00583">
    <property type="entry name" value="Acetyltransf_1"/>
    <property type="match status" value="1"/>
</dbReference>
<dbReference type="Gene3D" id="3.40.630.30">
    <property type="match status" value="1"/>
</dbReference>
<evidence type="ECO:0000259" key="1">
    <source>
        <dbReference type="PROSITE" id="PS51186"/>
    </source>
</evidence>
<dbReference type="RefSeq" id="WP_349659190.1">
    <property type="nucleotide sequence ID" value="NZ_JBEGDG010000004.1"/>
</dbReference>
<protein>
    <submittedName>
        <fullName evidence="2">GNAT family N-acetyltransferase</fullName>
    </submittedName>
</protein>
<keyword evidence="3" id="KW-1185">Reference proteome</keyword>
<proteinExistence type="predicted"/>
<dbReference type="SUPFAM" id="SSF55729">
    <property type="entry name" value="Acyl-CoA N-acyltransferases (Nat)"/>
    <property type="match status" value="1"/>
</dbReference>
<accession>A0ABV1MPT4</accession>
<evidence type="ECO:0000313" key="3">
    <source>
        <dbReference type="Proteomes" id="UP001478862"/>
    </source>
</evidence>
<sequence length="157" mass="18311">MQFYSRKMNEMYATEILNWKYEEPYDFYNNELCDESLKEFLESPYYSIVNDQEELVGYFCTGTSAQVPKGHDYGVYIDECIDVGIGMKPELTGKGYGAEFFSFVLNHLQNLQQEKNCPLRLTVATFNTRAIHLYEKLGFKKVMDFTASTEFITMRKG</sequence>
<name>A0ABV1MPT4_9BACI</name>
<dbReference type="EMBL" id="JBEGDG010000004">
    <property type="protein sequence ID" value="MEQ6354496.1"/>
    <property type="molecule type" value="Genomic_DNA"/>
</dbReference>
<comment type="caution">
    <text evidence="2">The sequence shown here is derived from an EMBL/GenBank/DDBJ whole genome shotgun (WGS) entry which is preliminary data.</text>
</comment>
<dbReference type="Proteomes" id="UP001478862">
    <property type="component" value="Unassembled WGS sequence"/>
</dbReference>